<feature type="domain" description="Fe/B12 periplasmic-binding" evidence="3">
    <location>
        <begin position="49"/>
        <end position="305"/>
    </location>
</feature>
<evidence type="ECO:0000256" key="2">
    <source>
        <dbReference type="ARBA" id="ARBA00022729"/>
    </source>
</evidence>
<dbReference type="AlphaFoldDB" id="A0A8A7K646"/>
<gene>
    <name evidence="4" type="ORF">GM661_01885</name>
</gene>
<evidence type="ECO:0000256" key="1">
    <source>
        <dbReference type="ARBA" id="ARBA00008814"/>
    </source>
</evidence>
<dbReference type="InterPro" id="IPR054828">
    <property type="entry name" value="Vit_B12_bind_prot"/>
</dbReference>
<protein>
    <submittedName>
        <fullName evidence="4">ABC transporter substrate-binding protein</fullName>
    </submittedName>
</protein>
<dbReference type="EMBL" id="CP046640">
    <property type="protein sequence ID" value="QTL96811.1"/>
    <property type="molecule type" value="Genomic_DNA"/>
</dbReference>
<dbReference type="PANTHER" id="PTHR30535">
    <property type="entry name" value="VITAMIN B12-BINDING PROTEIN"/>
    <property type="match status" value="1"/>
</dbReference>
<keyword evidence="2" id="KW-0732">Signal</keyword>
<sequence>MLNFRYTIAVVLFLLFVLFVPGLILAEEFPVTIVDDLDKEIRIDKKPERIISLAPSMTELLFALGLEDEVVGVTTLADYPAEAILKEKIGTIVDPSVEKIISLKPDLVLAVAINKKETITQLRRLGIKVAGFDPHNIKESIELIKKVGLLTGQQETAWVITTELTDSLAQIEQLVAKELQDRQRPKVFYEIWSNPLYTAGSDTFIDDIINIAGGINIGSKADGAWPQYSLEVLILEDPDVYIASPHSSAHKVTVEKIKNRDNYQGIKAVRNGRVYIVDQDIVSRPSPRIIDAIMEFLRAILPEVAEKVGSGK</sequence>
<dbReference type="PANTHER" id="PTHR30535:SF34">
    <property type="entry name" value="MOLYBDATE-BINDING PROTEIN MOLA"/>
    <property type="match status" value="1"/>
</dbReference>
<dbReference type="CDD" id="cd01144">
    <property type="entry name" value="BtuF"/>
    <property type="match status" value="1"/>
</dbReference>
<evidence type="ECO:0000259" key="3">
    <source>
        <dbReference type="PROSITE" id="PS50983"/>
    </source>
</evidence>
<proteinExistence type="inferred from homology"/>
<evidence type="ECO:0000313" key="5">
    <source>
        <dbReference type="Proteomes" id="UP000665020"/>
    </source>
</evidence>
<keyword evidence="5" id="KW-1185">Reference proteome</keyword>
<evidence type="ECO:0000313" key="4">
    <source>
        <dbReference type="EMBL" id="QTL96811.1"/>
    </source>
</evidence>
<dbReference type="Pfam" id="PF01497">
    <property type="entry name" value="Peripla_BP_2"/>
    <property type="match status" value="1"/>
</dbReference>
<organism evidence="4 5">
    <name type="scientific">Iocasia fonsfrigidae</name>
    <dbReference type="NCBI Taxonomy" id="2682810"/>
    <lineage>
        <taxon>Bacteria</taxon>
        <taxon>Bacillati</taxon>
        <taxon>Bacillota</taxon>
        <taxon>Clostridia</taxon>
        <taxon>Halanaerobiales</taxon>
        <taxon>Halanaerobiaceae</taxon>
        <taxon>Iocasia</taxon>
    </lineage>
</organism>
<dbReference type="KEGG" id="ifn:GM661_01885"/>
<dbReference type="PROSITE" id="PS50983">
    <property type="entry name" value="FE_B12_PBP"/>
    <property type="match status" value="1"/>
</dbReference>
<dbReference type="NCBIfam" id="NF038402">
    <property type="entry name" value="TroA_like"/>
    <property type="match status" value="1"/>
</dbReference>
<dbReference type="InterPro" id="IPR002491">
    <property type="entry name" value="ABC_transptr_periplasmic_BD"/>
</dbReference>
<dbReference type="GO" id="GO:0071281">
    <property type="term" value="P:cellular response to iron ion"/>
    <property type="evidence" value="ECO:0007669"/>
    <property type="project" value="TreeGrafter"/>
</dbReference>
<dbReference type="SUPFAM" id="SSF53807">
    <property type="entry name" value="Helical backbone' metal receptor"/>
    <property type="match status" value="1"/>
</dbReference>
<comment type="similarity">
    <text evidence="1">Belongs to the bacterial solute-binding protein 8 family.</text>
</comment>
<dbReference type="RefSeq" id="WP_230868499.1">
    <property type="nucleotide sequence ID" value="NZ_CP046640.1"/>
</dbReference>
<accession>A0A8A7K646</accession>
<dbReference type="Proteomes" id="UP000665020">
    <property type="component" value="Chromosome"/>
</dbReference>
<dbReference type="InterPro" id="IPR050902">
    <property type="entry name" value="ABC_Transporter_SBP"/>
</dbReference>
<dbReference type="Gene3D" id="3.40.50.1980">
    <property type="entry name" value="Nitrogenase molybdenum iron protein domain"/>
    <property type="match status" value="2"/>
</dbReference>
<reference evidence="4" key="1">
    <citation type="submission" date="2019-12" db="EMBL/GenBank/DDBJ databases">
        <authorList>
            <person name="zhang j."/>
            <person name="sun C.M."/>
        </authorList>
    </citation>
    <scope>NUCLEOTIDE SEQUENCE</scope>
    <source>
        <strain evidence="4">NS-1</strain>
    </source>
</reference>
<name>A0A8A7K646_9FIRM</name>